<gene>
    <name evidence="2" type="ORF">J2D77_14865</name>
</gene>
<feature type="region of interest" description="Disordered" evidence="1">
    <location>
        <begin position="184"/>
        <end position="206"/>
    </location>
</feature>
<evidence type="ECO:0000313" key="3">
    <source>
        <dbReference type="Proteomes" id="UP000664073"/>
    </source>
</evidence>
<sequence length="343" mass="35864">MFPRPFTCCCAALAIASGFFLYTKKHQTTVLDQQISSIVQETEHVRAQTSMLRTEWALENQPERLAQLVARHTTNLHAMDPAQFVRMADLVQHLPAIAKTPAPEVAEPAAVAVVAENRVTHAAHEPAGPTVQTVASAAPVPARVAVVHERAPVLVADNTAPAARVSAPAAPLPAPVAAVAADTMPAPRAQPARRQLAERAPAQSDSRLENMLAELNDSEPASHAQAQQANIQQASVQPAAQRRKVAMATATTGVTPAVRTPSPTGVTSNAAYRVAQAGNTAGDTTAAIRHPLPASVASWHPARTSRTTIASGYMEARATSGYTGGSLLNRGGDSLPPPVPVTN</sequence>
<proteinExistence type="predicted"/>
<feature type="region of interest" description="Disordered" evidence="1">
    <location>
        <begin position="324"/>
        <end position="343"/>
    </location>
</feature>
<evidence type="ECO:0000313" key="2">
    <source>
        <dbReference type="EMBL" id="MBO1326432.1"/>
    </source>
</evidence>
<evidence type="ECO:0000256" key="1">
    <source>
        <dbReference type="SAM" id="MobiDB-lite"/>
    </source>
</evidence>
<comment type="caution">
    <text evidence="2">The sequence shown here is derived from an EMBL/GenBank/DDBJ whole genome shotgun (WGS) entry which is preliminary data.</text>
</comment>
<dbReference type="AlphaFoldDB" id="A0A939HMP4"/>
<reference evidence="2" key="1">
    <citation type="submission" date="2021-03" db="EMBL/GenBank/DDBJ databases">
        <title>The complete genome sequence of Acetobacter sp. TBRC 12339.</title>
        <authorList>
            <person name="Charoenyingcharoen P."/>
            <person name="Yukphan P."/>
        </authorList>
    </citation>
    <scope>NUCLEOTIDE SEQUENCE</scope>
    <source>
        <strain evidence="2">TBRC 12339</strain>
    </source>
</reference>
<feature type="compositionally biased region" description="Low complexity" evidence="1">
    <location>
        <begin position="184"/>
        <end position="203"/>
    </location>
</feature>
<dbReference type="RefSeq" id="WP_207847126.1">
    <property type="nucleotide sequence ID" value="NZ_JAFVMH010000010.1"/>
</dbReference>
<organism evidence="2 3">
    <name type="scientific">Acetobacter garciniae</name>
    <dbReference type="NCBI Taxonomy" id="2817435"/>
    <lineage>
        <taxon>Bacteria</taxon>
        <taxon>Pseudomonadati</taxon>
        <taxon>Pseudomonadota</taxon>
        <taxon>Alphaproteobacteria</taxon>
        <taxon>Acetobacterales</taxon>
        <taxon>Acetobacteraceae</taxon>
        <taxon>Acetobacter</taxon>
    </lineage>
</organism>
<feature type="compositionally biased region" description="Low complexity" evidence="1">
    <location>
        <begin position="221"/>
        <end position="234"/>
    </location>
</feature>
<keyword evidence="3" id="KW-1185">Reference proteome</keyword>
<name>A0A939HMP4_9PROT</name>
<accession>A0A939HMP4</accession>
<dbReference type="Proteomes" id="UP000664073">
    <property type="component" value="Unassembled WGS sequence"/>
</dbReference>
<dbReference type="EMBL" id="JAFVMH010000010">
    <property type="protein sequence ID" value="MBO1326432.1"/>
    <property type="molecule type" value="Genomic_DNA"/>
</dbReference>
<feature type="region of interest" description="Disordered" evidence="1">
    <location>
        <begin position="218"/>
        <end position="244"/>
    </location>
</feature>
<protein>
    <submittedName>
        <fullName evidence="2">Uncharacterized protein</fullName>
    </submittedName>
</protein>